<dbReference type="RefSeq" id="WP_277946324.1">
    <property type="nucleotide sequence ID" value="NZ_JANFLX010000013.1"/>
</dbReference>
<feature type="signal peptide" evidence="1">
    <location>
        <begin position="1"/>
        <end position="20"/>
    </location>
</feature>
<sequence>MITLLTLVAGFFLTIPTVSADVMITQNDVFENIEMVGGHTNESLADLTLVDDTGDYVTFDRGDCATLVRLGFNYYCPTSNTGNGRPRGAQVSLTMKQWNCLLHAYALPLTIAKPATIPLALWNTVYACHNI</sequence>
<protein>
    <submittedName>
        <fullName evidence="2">Uncharacterized protein</fullName>
    </submittedName>
</protein>
<keyword evidence="3" id="KW-1185">Reference proteome</keyword>
<organism evidence="2 3">
    <name type="scientific">Streptococcus parasuis</name>
    <dbReference type="NCBI Taxonomy" id="1501662"/>
    <lineage>
        <taxon>Bacteria</taxon>
        <taxon>Bacillati</taxon>
        <taxon>Bacillota</taxon>
        <taxon>Bacilli</taxon>
        <taxon>Lactobacillales</taxon>
        <taxon>Streptococcaceae</taxon>
        <taxon>Streptococcus</taxon>
    </lineage>
</organism>
<accession>A0ABV2EQE1</accession>
<dbReference type="EMBL" id="JBEPLX010000004">
    <property type="protein sequence ID" value="MET3533406.1"/>
    <property type="molecule type" value="Genomic_DNA"/>
</dbReference>
<name>A0ABV2EQE1_9STRE</name>
<reference evidence="2 3" key="1">
    <citation type="submission" date="2024-06" db="EMBL/GenBank/DDBJ databases">
        <title>Genomic Encyclopedia of Type Strains, Phase IV (KMG-IV): sequencing the most valuable type-strain genomes for metagenomic binning, comparative biology and taxonomic classification.</title>
        <authorList>
            <person name="Goeker M."/>
        </authorList>
    </citation>
    <scope>NUCLEOTIDE SEQUENCE [LARGE SCALE GENOMIC DNA]</scope>
    <source>
        <strain evidence="2 3">DSM 29126</strain>
    </source>
</reference>
<evidence type="ECO:0000256" key="1">
    <source>
        <dbReference type="SAM" id="SignalP"/>
    </source>
</evidence>
<feature type="chain" id="PRO_5046907899" evidence="1">
    <location>
        <begin position="21"/>
        <end position="131"/>
    </location>
</feature>
<dbReference type="Proteomes" id="UP001549134">
    <property type="component" value="Unassembled WGS sequence"/>
</dbReference>
<comment type="caution">
    <text evidence="2">The sequence shown here is derived from an EMBL/GenBank/DDBJ whole genome shotgun (WGS) entry which is preliminary data.</text>
</comment>
<proteinExistence type="predicted"/>
<evidence type="ECO:0000313" key="3">
    <source>
        <dbReference type="Proteomes" id="UP001549134"/>
    </source>
</evidence>
<evidence type="ECO:0000313" key="2">
    <source>
        <dbReference type="EMBL" id="MET3533406.1"/>
    </source>
</evidence>
<keyword evidence="1" id="KW-0732">Signal</keyword>
<gene>
    <name evidence="2" type="ORF">ABID50_000559</name>
</gene>